<dbReference type="Gene3D" id="3.40.50.2000">
    <property type="entry name" value="Glycogen Phosphorylase B"/>
    <property type="match status" value="2"/>
</dbReference>
<proteinExistence type="predicted"/>
<dbReference type="AlphaFoldDB" id="X1A1E5"/>
<comment type="caution">
    <text evidence="1">The sequence shown here is derived from an EMBL/GenBank/DDBJ whole genome shotgun (WGS) entry which is preliminary data.</text>
</comment>
<organism evidence="1">
    <name type="scientific">marine sediment metagenome</name>
    <dbReference type="NCBI Taxonomy" id="412755"/>
    <lineage>
        <taxon>unclassified sequences</taxon>
        <taxon>metagenomes</taxon>
        <taxon>ecological metagenomes</taxon>
    </lineage>
</organism>
<protein>
    <recommendedName>
        <fullName evidence="2">Glycosyltransferase subfamily 4-like N-terminal domain-containing protein</fullName>
    </recommendedName>
</protein>
<feature type="non-terminal residue" evidence="1">
    <location>
        <position position="271"/>
    </location>
</feature>
<reference evidence="1" key="1">
    <citation type="journal article" date="2014" name="Front. Microbiol.">
        <title>High frequency of phylogenetically diverse reductive dehalogenase-homologous genes in deep subseafloor sedimentary metagenomes.</title>
        <authorList>
            <person name="Kawai M."/>
            <person name="Futagami T."/>
            <person name="Toyoda A."/>
            <person name="Takaki Y."/>
            <person name="Nishi S."/>
            <person name="Hori S."/>
            <person name="Arai W."/>
            <person name="Tsubouchi T."/>
            <person name="Morono Y."/>
            <person name="Uchiyama I."/>
            <person name="Ito T."/>
            <person name="Fujiyama A."/>
            <person name="Inagaki F."/>
            <person name="Takami H."/>
        </authorList>
    </citation>
    <scope>NUCLEOTIDE SEQUENCE</scope>
    <source>
        <strain evidence="1">Expedition CK06-06</strain>
    </source>
</reference>
<evidence type="ECO:0008006" key="2">
    <source>
        <dbReference type="Google" id="ProtNLM"/>
    </source>
</evidence>
<dbReference type="EMBL" id="BART01015885">
    <property type="protein sequence ID" value="GAG75589.1"/>
    <property type="molecule type" value="Genomic_DNA"/>
</dbReference>
<accession>X1A1E5</accession>
<sequence length="271" mass="31952">MVIQINRVQNISPNRYYDIGYDIDTLHKLWEQGERLDLSYYKKKFNSIYIKDFILEKKKILLLDWTHRKDNAGGVQTQFSYLKRVFPDAELVATKKLFGGKSYEEFLKKVDNYLINRYKENKNLFIIRDAETAGILDISKIPQVTTFGNPYKSIRKLAQKTHGIEIRPLSNWIDKTRENAKTTKKIAVSNYMAENIKRYGIKVDEVIPNCVDTDIFKPLNKKQELRKKYKIPDNKRVAIWVGIAEPELVKNFQMLLNLISCYQDIFWILVT</sequence>
<dbReference type="SUPFAM" id="SSF53756">
    <property type="entry name" value="UDP-Glycosyltransferase/glycogen phosphorylase"/>
    <property type="match status" value="1"/>
</dbReference>
<gene>
    <name evidence="1" type="ORF">S01H4_30724</name>
</gene>
<evidence type="ECO:0000313" key="1">
    <source>
        <dbReference type="EMBL" id="GAG75589.1"/>
    </source>
</evidence>
<name>X1A1E5_9ZZZZ</name>